<evidence type="ECO:0008006" key="4">
    <source>
        <dbReference type="Google" id="ProtNLM"/>
    </source>
</evidence>
<dbReference type="SUPFAM" id="SSF63829">
    <property type="entry name" value="Calcium-dependent phosphotriesterase"/>
    <property type="match status" value="1"/>
</dbReference>
<keyword evidence="1" id="KW-0732">Signal</keyword>
<dbReference type="Pfam" id="PF16819">
    <property type="entry name" value="DUF5074"/>
    <property type="match status" value="1"/>
</dbReference>
<organism evidence="2 3">
    <name type="scientific">Chitinophaga terrae</name>
    <name type="common">ex Kim and Jung 2007</name>
    <dbReference type="NCBI Taxonomy" id="408074"/>
    <lineage>
        <taxon>Bacteria</taxon>
        <taxon>Pseudomonadati</taxon>
        <taxon>Bacteroidota</taxon>
        <taxon>Chitinophagia</taxon>
        <taxon>Chitinophagales</taxon>
        <taxon>Chitinophagaceae</taxon>
        <taxon>Chitinophaga</taxon>
    </lineage>
</organism>
<dbReference type="Proteomes" id="UP000199656">
    <property type="component" value="Unassembled WGS sequence"/>
</dbReference>
<dbReference type="STRING" id="408074.SAMN05660909_05095"/>
<dbReference type="InterPro" id="IPR031815">
    <property type="entry name" value="DUF5074"/>
</dbReference>
<evidence type="ECO:0000313" key="3">
    <source>
        <dbReference type="Proteomes" id="UP000199656"/>
    </source>
</evidence>
<dbReference type="PROSITE" id="PS51257">
    <property type="entry name" value="PROKAR_LIPOPROTEIN"/>
    <property type="match status" value="1"/>
</dbReference>
<evidence type="ECO:0000313" key="2">
    <source>
        <dbReference type="EMBL" id="SEB06371.1"/>
    </source>
</evidence>
<dbReference type="EMBL" id="FNRL01000035">
    <property type="protein sequence ID" value="SEB06371.1"/>
    <property type="molecule type" value="Genomic_DNA"/>
</dbReference>
<accession>A0A1H4GAT2</accession>
<name>A0A1H4GAT2_9BACT</name>
<gene>
    <name evidence="2" type="ORF">SAMN05660909_05095</name>
</gene>
<evidence type="ECO:0000256" key="1">
    <source>
        <dbReference type="SAM" id="SignalP"/>
    </source>
</evidence>
<dbReference type="AlphaFoldDB" id="A0A1H4GAT2"/>
<dbReference type="InterPro" id="IPR015943">
    <property type="entry name" value="WD40/YVTN_repeat-like_dom_sf"/>
</dbReference>
<feature type="signal peptide" evidence="1">
    <location>
        <begin position="1"/>
        <end position="17"/>
    </location>
</feature>
<dbReference type="RefSeq" id="WP_089765408.1">
    <property type="nucleotide sequence ID" value="NZ_BKAT01000057.1"/>
</dbReference>
<keyword evidence="3" id="KW-1185">Reference proteome</keyword>
<sequence>MLKKRSGLALGAFIAVAAVSCSKNDDVAPVWSPDVQLINVLSQNNVAQEDTLFFKVKAATGSTFSWSVDGKDAAVADSVFKFVSNELGEHTIRVAASGNGQSASSDAKVTVYGKYKFGTFVLNEGNMTSENGSLVFISPSGVVTENAYFKANGTDLGNVAQDLYIHNNKMYVISQNGKTNAVGSSFTNDGMLVVANAETLKKEAAYNDELAALRWPTHVAVLNEENVILRDNNGLYNFNTLTKTLTFIKGSRSAAKMTMAVSNNKVFAAAGSKVYVVEPNKDTLTYALDMKASVSGVVKANDGNIWVSTTGSPSKISKINYRDYSLIKANEISAGSVSAGFGATPGITAKGDTLYFSGAGTKIYRHVFSVGTTEFMVDAKTMVENAGVVYNNIAVHPLTGEVYLNTIKGYGPAYLFNSISVFNFSGKPVLSNNYKDYTKFPAGIFFTYSFN</sequence>
<dbReference type="Gene3D" id="2.130.10.10">
    <property type="entry name" value="YVTN repeat-like/Quinoprotein amine dehydrogenase"/>
    <property type="match status" value="1"/>
</dbReference>
<feature type="chain" id="PRO_5011622003" description="DUF5074 domain-containing protein" evidence="1">
    <location>
        <begin position="18"/>
        <end position="451"/>
    </location>
</feature>
<dbReference type="OrthoDB" id="1071014at2"/>
<protein>
    <recommendedName>
        <fullName evidence="4">DUF5074 domain-containing protein</fullName>
    </recommendedName>
</protein>
<proteinExistence type="predicted"/>
<reference evidence="3" key="1">
    <citation type="submission" date="2016-10" db="EMBL/GenBank/DDBJ databases">
        <authorList>
            <person name="Varghese N."/>
            <person name="Submissions S."/>
        </authorList>
    </citation>
    <scope>NUCLEOTIDE SEQUENCE [LARGE SCALE GENOMIC DNA]</scope>
    <source>
        <strain evidence="3">DSM 23920</strain>
    </source>
</reference>